<dbReference type="InterPro" id="IPR007148">
    <property type="entry name" value="SSU_processome_Utp12"/>
</dbReference>
<evidence type="ECO:0000259" key="5">
    <source>
        <dbReference type="Pfam" id="PF04003"/>
    </source>
</evidence>
<evidence type="ECO:0000313" key="6">
    <source>
        <dbReference type="EMBL" id="JAS18243.1"/>
    </source>
</evidence>
<dbReference type="PANTHER" id="PTHR44267:SF1">
    <property type="entry name" value="WD REPEAT-CONTAINING PROTEIN 43"/>
    <property type="match status" value="1"/>
</dbReference>
<name>A0A1B6CYA1_9HEMI</name>
<dbReference type="InterPro" id="IPR036322">
    <property type="entry name" value="WD40_repeat_dom_sf"/>
</dbReference>
<dbReference type="Gene3D" id="2.130.10.10">
    <property type="entry name" value="YVTN repeat-like/Quinoprotein amine dehydrogenase"/>
    <property type="match status" value="1"/>
</dbReference>
<dbReference type="GO" id="GO:0005730">
    <property type="term" value="C:nucleolus"/>
    <property type="evidence" value="ECO:0007669"/>
    <property type="project" value="TreeGrafter"/>
</dbReference>
<evidence type="ECO:0000256" key="2">
    <source>
        <dbReference type="ARBA" id="ARBA00023242"/>
    </source>
</evidence>
<dbReference type="PANTHER" id="PTHR44267">
    <property type="entry name" value="WD REPEAT-CONTAINING PROTEIN 43"/>
    <property type="match status" value="1"/>
</dbReference>
<organism evidence="6">
    <name type="scientific">Clastoptera arizonana</name>
    <name type="common">Arizona spittle bug</name>
    <dbReference type="NCBI Taxonomy" id="38151"/>
    <lineage>
        <taxon>Eukaryota</taxon>
        <taxon>Metazoa</taxon>
        <taxon>Ecdysozoa</taxon>
        <taxon>Arthropoda</taxon>
        <taxon>Hexapoda</taxon>
        <taxon>Insecta</taxon>
        <taxon>Pterygota</taxon>
        <taxon>Neoptera</taxon>
        <taxon>Paraneoptera</taxon>
        <taxon>Hemiptera</taxon>
        <taxon>Auchenorrhyncha</taxon>
        <taxon>Cercopoidea</taxon>
        <taxon>Clastopteridae</taxon>
        <taxon>Clastoptera</taxon>
    </lineage>
</organism>
<feature type="compositionally biased region" description="Acidic residues" evidence="4">
    <location>
        <begin position="560"/>
        <end position="582"/>
    </location>
</feature>
<dbReference type="InterPro" id="IPR015943">
    <property type="entry name" value="WD40/YVTN_repeat-like_dom_sf"/>
</dbReference>
<comment type="similarity">
    <text evidence="3">Belongs to the UTP5 family.</text>
</comment>
<dbReference type="AlphaFoldDB" id="A0A1B6CYA1"/>
<dbReference type="InterPro" id="IPR001680">
    <property type="entry name" value="WD40_rpt"/>
</dbReference>
<dbReference type="Pfam" id="PF00400">
    <property type="entry name" value="WD40"/>
    <property type="match status" value="2"/>
</dbReference>
<dbReference type="Pfam" id="PF04003">
    <property type="entry name" value="Utp12"/>
    <property type="match status" value="1"/>
</dbReference>
<evidence type="ECO:0000256" key="3">
    <source>
        <dbReference type="ARBA" id="ARBA00038335"/>
    </source>
</evidence>
<dbReference type="SUPFAM" id="SSF50978">
    <property type="entry name" value="WD40 repeat-like"/>
    <property type="match status" value="1"/>
</dbReference>
<comment type="subcellular location">
    <subcellularLocation>
        <location evidence="1">Nucleus</location>
    </subcellularLocation>
</comment>
<dbReference type="GO" id="GO:0000462">
    <property type="term" value="P:maturation of SSU-rRNA from tricistronic rRNA transcript (SSU-rRNA, 5.8S rRNA, LSU-rRNA)"/>
    <property type="evidence" value="ECO:0007669"/>
    <property type="project" value="TreeGrafter"/>
</dbReference>
<feature type="compositionally biased region" description="Acidic residues" evidence="4">
    <location>
        <begin position="592"/>
        <end position="601"/>
    </location>
</feature>
<accession>A0A1B6CYA1</accession>
<feature type="region of interest" description="Disordered" evidence="4">
    <location>
        <begin position="555"/>
        <end position="601"/>
    </location>
</feature>
<dbReference type="InterPro" id="IPR052414">
    <property type="entry name" value="U3_snoRNA-assoc_WDR"/>
</dbReference>
<proteinExistence type="inferred from homology"/>
<dbReference type="EMBL" id="GEDC01019055">
    <property type="protein sequence ID" value="JAS18243.1"/>
    <property type="molecule type" value="Transcribed_RNA"/>
</dbReference>
<dbReference type="SMART" id="SM00320">
    <property type="entry name" value="WD40"/>
    <property type="match status" value="4"/>
</dbReference>
<sequence length="601" mass="65987">MVSEYSSFSICGQYYGHLGSDGKLRIWETSTGNLKQEYIPNLHLTSPCTCMTWLASPNTVISHQPRKKRKSDGGGGGAMVAMGTRCGTVVLYSVAEGKVVSMLQGHKSAVDCLVWERDTDLFSCASSELVIQWDFVKKKRKRSFKSGIEQITAMQVRIDRNCLLLASREIKLWDLESVTLIRVYTGHVNFVTSLDIIDLPSGESYFITSAQNDRLLKAWNLNKENAPEDPVASFAMNDVARSVSVSVSKKGDTNMAAVTKSGAMLLYSHQINGKNVPIKPTQVVMIASDSGQNRSKVSSLQIILARSITKKKAFIAYGSMPFLAFESIGLETEDKEICLVRKDPKIASSLKQQAVKVRGPEIGNDVEYLSQSNVNGTIVGNKRAKGKASDVPLAERLDNLALNQPSSSTTSTQPKSEGLAHLLIQGLQSKDKSLLQSVLFRKDEVVMAQTVQRLPLHVISPLLRELTALIQGKTYMSQVAAEWLRAILSAHASQLLADTNTGPLLAPLLGIVESRLGTLGPLCRLRGRLDLLINQVTVSDKQNLVDSSSQALLVHHDQDSVDEDSDIFGSEEEDENESEEHWDELSDKEDFAESEDVDMSA</sequence>
<feature type="domain" description="Small-subunit processome Utp12" evidence="5">
    <location>
        <begin position="431"/>
        <end position="533"/>
    </location>
</feature>
<protein>
    <recommendedName>
        <fullName evidence="5">Small-subunit processome Utp12 domain-containing protein</fullName>
    </recommendedName>
</protein>
<evidence type="ECO:0000256" key="4">
    <source>
        <dbReference type="SAM" id="MobiDB-lite"/>
    </source>
</evidence>
<reference evidence="6" key="1">
    <citation type="submission" date="2015-12" db="EMBL/GenBank/DDBJ databases">
        <title>De novo transcriptome assembly of four potential Pierce s Disease insect vectors from Arizona vineyards.</title>
        <authorList>
            <person name="Tassone E.E."/>
        </authorList>
    </citation>
    <scope>NUCLEOTIDE SEQUENCE</scope>
</reference>
<evidence type="ECO:0000256" key="1">
    <source>
        <dbReference type="ARBA" id="ARBA00004123"/>
    </source>
</evidence>
<gene>
    <name evidence="6" type="ORF">g.37885</name>
</gene>
<keyword evidence="2" id="KW-0539">Nucleus</keyword>